<dbReference type="Proteomes" id="UP001519460">
    <property type="component" value="Unassembled WGS sequence"/>
</dbReference>
<evidence type="ECO:0000256" key="1">
    <source>
        <dbReference type="SAM" id="Phobius"/>
    </source>
</evidence>
<sequence length="127" mass="15032">KADKPLKFQRVLGMPNIERPDWGLEGNSYFFCKRQNKIYGEFVHEKVRACNKAHVERLLVHCGRPGNKQWCTVFRTKCIILTVFILSLVAFLHYIWSHVVMFRAGRTMCVIMEEITVHINRLRRVEI</sequence>
<keyword evidence="1" id="KW-1133">Transmembrane helix</keyword>
<protein>
    <submittedName>
        <fullName evidence="2">Uncharacterized protein</fullName>
    </submittedName>
</protein>
<accession>A0ABD0LVU7</accession>
<dbReference type="AlphaFoldDB" id="A0ABD0LVU7"/>
<comment type="caution">
    <text evidence="2">The sequence shown here is derived from an EMBL/GenBank/DDBJ whole genome shotgun (WGS) entry which is preliminary data.</text>
</comment>
<evidence type="ECO:0000313" key="3">
    <source>
        <dbReference type="Proteomes" id="UP001519460"/>
    </source>
</evidence>
<dbReference type="EMBL" id="JACVVK020000021">
    <property type="protein sequence ID" value="KAK7503323.1"/>
    <property type="molecule type" value="Genomic_DNA"/>
</dbReference>
<name>A0ABD0LVU7_9CAEN</name>
<keyword evidence="1" id="KW-0472">Membrane</keyword>
<evidence type="ECO:0000313" key="2">
    <source>
        <dbReference type="EMBL" id="KAK7503323.1"/>
    </source>
</evidence>
<proteinExistence type="predicted"/>
<reference evidence="2 3" key="1">
    <citation type="journal article" date="2023" name="Sci. Data">
        <title>Genome assembly of the Korean intertidal mud-creeper Batillaria attramentaria.</title>
        <authorList>
            <person name="Patra A.K."/>
            <person name="Ho P.T."/>
            <person name="Jun S."/>
            <person name="Lee S.J."/>
            <person name="Kim Y."/>
            <person name="Won Y.J."/>
        </authorList>
    </citation>
    <scope>NUCLEOTIDE SEQUENCE [LARGE SCALE GENOMIC DNA]</scope>
    <source>
        <strain evidence="2">Wonlab-2016</strain>
    </source>
</reference>
<feature type="non-terminal residue" evidence="2">
    <location>
        <position position="127"/>
    </location>
</feature>
<gene>
    <name evidence="2" type="ORF">BaRGS_00005588</name>
</gene>
<keyword evidence="3" id="KW-1185">Reference proteome</keyword>
<feature type="non-terminal residue" evidence="2">
    <location>
        <position position="1"/>
    </location>
</feature>
<keyword evidence="1" id="KW-0812">Transmembrane</keyword>
<feature type="transmembrane region" description="Helical" evidence="1">
    <location>
        <begin position="78"/>
        <end position="96"/>
    </location>
</feature>
<organism evidence="2 3">
    <name type="scientific">Batillaria attramentaria</name>
    <dbReference type="NCBI Taxonomy" id="370345"/>
    <lineage>
        <taxon>Eukaryota</taxon>
        <taxon>Metazoa</taxon>
        <taxon>Spiralia</taxon>
        <taxon>Lophotrochozoa</taxon>
        <taxon>Mollusca</taxon>
        <taxon>Gastropoda</taxon>
        <taxon>Caenogastropoda</taxon>
        <taxon>Sorbeoconcha</taxon>
        <taxon>Cerithioidea</taxon>
        <taxon>Batillariidae</taxon>
        <taxon>Batillaria</taxon>
    </lineage>
</organism>